<dbReference type="STRING" id="1798650.A2945_02445"/>
<sequence>MSKKPSAIVSGAGWIGSFVSKLEKALRKLGVADEQIHELVKDGEAPDSLVKKVADVLAETMRRILFTLRVGGNRTTEQVVAAGHYDWVNPNITKEKFPMRLRPEGKIEIELLEFDFDPTSEQVLAEATKRGLERPMYEDALLFGEQHSEEQRKNTIVFLHEPQVSDGFLSVVVLCAGGAGRGLGLDWFGGRWDRSYRFAFVRRSQ</sequence>
<organism evidence="1 2">
    <name type="scientific">Candidatus Liptonbacteria bacterium RIFCSPLOWO2_01_FULL_52_25</name>
    <dbReference type="NCBI Taxonomy" id="1798650"/>
    <lineage>
        <taxon>Bacteria</taxon>
        <taxon>Candidatus Liptoniibacteriota</taxon>
    </lineage>
</organism>
<accession>A0A1G2CF42</accession>
<protein>
    <submittedName>
        <fullName evidence="1">Uncharacterized protein</fullName>
    </submittedName>
</protein>
<dbReference type="AlphaFoldDB" id="A0A1G2CF42"/>
<proteinExistence type="predicted"/>
<reference evidence="1 2" key="1">
    <citation type="journal article" date="2016" name="Nat. Commun.">
        <title>Thousands of microbial genomes shed light on interconnected biogeochemical processes in an aquifer system.</title>
        <authorList>
            <person name="Anantharaman K."/>
            <person name="Brown C.T."/>
            <person name="Hug L.A."/>
            <person name="Sharon I."/>
            <person name="Castelle C.J."/>
            <person name="Probst A.J."/>
            <person name="Thomas B.C."/>
            <person name="Singh A."/>
            <person name="Wilkins M.J."/>
            <person name="Karaoz U."/>
            <person name="Brodie E.L."/>
            <person name="Williams K.H."/>
            <person name="Hubbard S.S."/>
            <person name="Banfield J.F."/>
        </authorList>
    </citation>
    <scope>NUCLEOTIDE SEQUENCE [LARGE SCALE GENOMIC DNA]</scope>
</reference>
<evidence type="ECO:0000313" key="1">
    <source>
        <dbReference type="EMBL" id="OGY99831.1"/>
    </source>
</evidence>
<gene>
    <name evidence="1" type="ORF">A2945_02445</name>
</gene>
<dbReference type="EMBL" id="MHLA01000013">
    <property type="protein sequence ID" value="OGY99831.1"/>
    <property type="molecule type" value="Genomic_DNA"/>
</dbReference>
<dbReference type="Proteomes" id="UP000178880">
    <property type="component" value="Unassembled WGS sequence"/>
</dbReference>
<evidence type="ECO:0000313" key="2">
    <source>
        <dbReference type="Proteomes" id="UP000178880"/>
    </source>
</evidence>
<comment type="caution">
    <text evidence="1">The sequence shown here is derived from an EMBL/GenBank/DDBJ whole genome shotgun (WGS) entry which is preliminary data.</text>
</comment>
<name>A0A1G2CF42_9BACT</name>